<keyword evidence="3" id="KW-1185">Reference proteome</keyword>
<organism evidence="2 3">
    <name type="scientific">Knipowitschia caucasica</name>
    <name type="common">Caucasian dwarf goby</name>
    <name type="synonym">Pomatoschistus caucasicus</name>
    <dbReference type="NCBI Taxonomy" id="637954"/>
    <lineage>
        <taxon>Eukaryota</taxon>
        <taxon>Metazoa</taxon>
        <taxon>Chordata</taxon>
        <taxon>Craniata</taxon>
        <taxon>Vertebrata</taxon>
        <taxon>Euteleostomi</taxon>
        <taxon>Actinopterygii</taxon>
        <taxon>Neopterygii</taxon>
        <taxon>Teleostei</taxon>
        <taxon>Neoteleostei</taxon>
        <taxon>Acanthomorphata</taxon>
        <taxon>Gobiaria</taxon>
        <taxon>Gobiiformes</taxon>
        <taxon>Gobioidei</taxon>
        <taxon>Gobiidae</taxon>
        <taxon>Gobiinae</taxon>
        <taxon>Knipowitschia</taxon>
    </lineage>
</organism>
<keyword evidence="1" id="KW-1133">Transmembrane helix</keyword>
<evidence type="ECO:0000313" key="2">
    <source>
        <dbReference type="EMBL" id="CAL1612744.1"/>
    </source>
</evidence>
<keyword evidence="1" id="KW-0472">Membrane</keyword>
<name>A0AAV2MHI3_KNICA</name>
<evidence type="ECO:0000313" key="3">
    <source>
        <dbReference type="Proteomes" id="UP001497482"/>
    </source>
</evidence>
<dbReference type="EMBL" id="OZ035830">
    <property type="protein sequence ID" value="CAL1612744.1"/>
    <property type="molecule type" value="Genomic_DNA"/>
</dbReference>
<sequence>MCLTEPQDQDPEDVAGGSVCNHMWLVAVCALVPASLLLSHHYRDQAVSLWRRAQAWTLWLGTGQVRPQSLHAFVFSQCTHGRVDSVLRTFDLYHSKFPSLSIGATAGGWITV</sequence>
<dbReference type="AlphaFoldDB" id="A0AAV2MHI3"/>
<evidence type="ECO:0000256" key="1">
    <source>
        <dbReference type="SAM" id="Phobius"/>
    </source>
</evidence>
<keyword evidence="1" id="KW-0812">Transmembrane</keyword>
<protein>
    <submittedName>
        <fullName evidence="2">Uncharacterized protein</fullName>
    </submittedName>
</protein>
<accession>A0AAV2MHI3</accession>
<feature type="transmembrane region" description="Helical" evidence="1">
    <location>
        <begin position="23"/>
        <end position="42"/>
    </location>
</feature>
<gene>
    <name evidence="2" type="ORF">KC01_LOCUS39039</name>
</gene>
<dbReference type="Proteomes" id="UP001497482">
    <property type="component" value="Chromosome 8"/>
</dbReference>
<reference evidence="2 3" key="1">
    <citation type="submission" date="2024-04" db="EMBL/GenBank/DDBJ databases">
        <authorList>
            <person name="Waldvogel A.-M."/>
            <person name="Schoenle A."/>
        </authorList>
    </citation>
    <scope>NUCLEOTIDE SEQUENCE [LARGE SCALE GENOMIC DNA]</scope>
</reference>
<proteinExistence type="predicted"/>